<evidence type="ECO:0000313" key="5">
    <source>
        <dbReference type="Proteomes" id="UP001500742"/>
    </source>
</evidence>
<dbReference type="RefSeq" id="WP_259096831.1">
    <property type="nucleotide sequence ID" value="NZ_BAAAZC010000051.1"/>
</dbReference>
<dbReference type="PROSITE" id="PS51677">
    <property type="entry name" value="NODB"/>
    <property type="match status" value="1"/>
</dbReference>
<dbReference type="Gene3D" id="3.20.20.370">
    <property type="entry name" value="Glycoside hydrolase/deacetylase"/>
    <property type="match status" value="1"/>
</dbReference>
<evidence type="ECO:0000256" key="2">
    <source>
        <dbReference type="ARBA" id="ARBA00022801"/>
    </source>
</evidence>
<keyword evidence="5" id="KW-1185">Reference proteome</keyword>
<keyword evidence="2" id="KW-0378">Hydrolase</keyword>
<comment type="caution">
    <text evidence="4">The sequence shown here is derived from an EMBL/GenBank/DDBJ whole genome shotgun (WGS) entry which is preliminary data.</text>
</comment>
<dbReference type="InterPro" id="IPR011330">
    <property type="entry name" value="Glyco_hydro/deAcase_b/a-brl"/>
</dbReference>
<dbReference type="InterPro" id="IPR002509">
    <property type="entry name" value="NODB_dom"/>
</dbReference>
<evidence type="ECO:0000256" key="1">
    <source>
        <dbReference type="ARBA" id="ARBA00022723"/>
    </source>
</evidence>
<dbReference type="CDD" id="cd10917">
    <property type="entry name" value="CE4_NodB_like_6s_7s"/>
    <property type="match status" value="1"/>
</dbReference>
<dbReference type="PANTHER" id="PTHR10587:SF133">
    <property type="entry name" value="CHITIN DEACETYLASE 1-RELATED"/>
    <property type="match status" value="1"/>
</dbReference>
<gene>
    <name evidence="4" type="ORF">GCM10022210_53710</name>
</gene>
<evidence type="ECO:0000259" key="3">
    <source>
        <dbReference type="PROSITE" id="PS51677"/>
    </source>
</evidence>
<dbReference type="Pfam" id="PF01522">
    <property type="entry name" value="Polysacc_deac_1"/>
    <property type="match status" value="1"/>
</dbReference>
<dbReference type="Proteomes" id="UP001500742">
    <property type="component" value="Unassembled WGS sequence"/>
</dbReference>
<dbReference type="SUPFAM" id="SSF88713">
    <property type="entry name" value="Glycoside hydrolase/deacetylase"/>
    <property type="match status" value="1"/>
</dbReference>
<dbReference type="InterPro" id="IPR050248">
    <property type="entry name" value="Polysacc_deacetylase_ArnD"/>
</dbReference>
<keyword evidence="1" id="KW-0479">Metal-binding</keyword>
<dbReference type="PANTHER" id="PTHR10587">
    <property type="entry name" value="GLYCOSYL TRANSFERASE-RELATED"/>
    <property type="match status" value="1"/>
</dbReference>
<protein>
    <recommendedName>
        <fullName evidence="3">NodB homology domain-containing protein</fullName>
    </recommendedName>
</protein>
<reference evidence="5" key="1">
    <citation type="journal article" date="2019" name="Int. J. Syst. Evol. Microbiol.">
        <title>The Global Catalogue of Microorganisms (GCM) 10K type strain sequencing project: providing services to taxonomists for standard genome sequencing and annotation.</title>
        <authorList>
            <consortium name="The Broad Institute Genomics Platform"/>
            <consortium name="The Broad Institute Genome Sequencing Center for Infectious Disease"/>
            <person name="Wu L."/>
            <person name="Ma J."/>
        </authorList>
    </citation>
    <scope>NUCLEOTIDE SEQUENCE [LARGE SCALE GENOMIC DNA]</scope>
    <source>
        <strain evidence="5">JCM 16601</strain>
    </source>
</reference>
<organism evidence="4 5">
    <name type="scientific">Mucilaginibacter dorajii</name>
    <dbReference type="NCBI Taxonomy" id="692994"/>
    <lineage>
        <taxon>Bacteria</taxon>
        <taxon>Pseudomonadati</taxon>
        <taxon>Bacteroidota</taxon>
        <taxon>Sphingobacteriia</taxon>
        <taxon>Sphingobacteriales</taxon>
        <taxon>Sphingobacteriaceae</taxon>
        <taxon>Mucilaginibacter</taxon>
    </lineage>
</organism>
<proteinExistence type="predicted"/>
<feature type="domain" description="NodB homology" evidence="3">
    <location>
        <begin position="2"/>
        <end position="248"/>
    </location>
</feature>
<accession>A0ABP7R6B6</accession>
<evidence type="ECO:0000313" key="4">
    <source>
        <dbReference type="EMBL" id="GAA3993169.1"/>
    </source>
</evidence>
<name>A0ABP7R6B6_9SPHI</name>
<sequence>MKISYLTIDDSPSPEFLRHCNYLKDCQIPAVFFCIGKNLEKECDAAIQALKMGFKIQNHSYSHPHFSSLSLKEACYEIAKADEIITSLYQSAGLNYNEKWFRFPYGDKGDGRFGKNFGILSPPDLKKAKYIQDYLKRLGYVKPQFKNVNYAYLNTKRLKNDIDMLWTFDIMEWALIKQNMRGLETIEAVLKRVKSQTPKDYRRIYAKEKRWLGNPDSNEIILLHDHAETGANFKTIIDNLVSLNIKFESL</sequence>
<dbReference type="EMBL" id="BAAAZC010000051">
    <property type="protein sequence ID" value="GAA3993169.1"/>
    <property type="molecule type" value="Genomic_DNA"/>
</dbReference>